<dbReference type="PANTHER" id="PTHR45913:SF5">
    <property type="entry name" value="GENERAL TRANSCRIPTION FACTOR II-I REPEAT DOMAIN-CONTAINING PROTEIN 2A-LIKE PROTEIN"/>
    <property type="match status" value="1"/>
</dbReference>
<dbReference type="EMBL" id="JAANHZ010000683">
    <property type="protein sequence ID" value="KAG5308226.1"/>
    <property type="molecule type" value="Genomic_DNA"/>
</dbReference>
<dbReference type="AlphaFoldDB" id="A0A836E8W5"/>
<reference evidence="1" key="1">
    <citation type="submission" date="2020-02" db="EMBL/GenBank/DDBJ databases">
        <title>Relaxed selection underlies rapid genomic changes in the transitions from sociality to social parasitism in ants.</title>
        <authorList>
            <person name="Bi X."/>
        </authorList>
    </citation>
    <scope>NUCLEOTIDE SEQUENCE</scope>
    <source>
        <strain evidence="1">BGI-DK2013a</strain>
        <tissue evidence="1">Whole body</tissue>
    </source>
</reference>
<feature type="non-terminal residue" evidence="1">
    <location>
        <position position="1"/>
    </location>
</feature>
<keyword evidence="2" id="KW-1185">Reference proteome</keyword>
<evidence type="ECO:0000313" key="1">
    <source>
        <dbReference type="EMBL" id="KAG5308226.1"/>
    </source>
</evidence>
<dbReference type="Proteomes" id="UP000667349">
    <property type="component" value="Unassembled WGS sequence"/>
</dbReference>
<gene>
    <name evidence="1" type="primary">Gtf2ird2_3</name>
    <name evidence="1" type="ORF">G6Z75_0003561</name>
</gene>
<dbReference type="PANTHER" id="PTHR45913">
    <property type="entry name" value="EPM2A-INTERACTING PROTEIN 1"/>
    <property type="match status" value="1"/>
</dbReference>
<comment type="caution">
    <text evidence="1">The sequence shown here is derived from an EMBL/GenBank/DDBJ whole genome shotgun (WGS) entry which is preliminary data.</text>
</comment>
<proteinExistence type="predicted"/>
<evidence type="ECO:0000313" key="2">
    <source>
        <dbReference type="Proteomes" id="UP000667349"/>
    </source>
</evidence>
<sequence>MNTYDKIKRSERVELLNNLKSAVIDNKEKESDLNKPILYISYKIAHRIARKSRSFSINPFIVKPDNVNKFKSIVYQLKAKNFIAFSLALNESTNIAQLAIFIRGVNSNPFIIKEFLNIISLKDTTREDILSNVEEAVESINLSWDKLTSVATDGAAAIIGRNAGFVGRLKSKFMRQSRQEIHSIFCIIIKRHCVQNL</sequence>
<name>A0A836E8W5_9HYME</name>
<protein>
    <submittedName>
        <fullName evidence="1">GT2D2 protein</fullName>
    </submittedName>
</protein>
<feature type="non-terminal residue" evidence="1">
    <location>
        <position position="197"/>
    </location>
</feature>
<accession>A0A836E8W5</accession>
<organism evidence="1 2">
    <name type="scientific">Acromyrmex insinuator</name>
    <dbReference type="NCBI Taxonomy" id="230686"/>
    <lineage>
        <taxon>Eukaryota</taxon>
        <taxon>Metazoa</taxon>
        <taxon>Ecdysozoa</taxon>
        <taxon>Arthropoda</taxon>
        <taxon>Hexapoda</taxon>
        <taxon>Insecta</taxon>
        <taxon>Pterygota</taxon>
        <taxon>Neoptera</taxon>
        <taxon>Endopterygota</taxon>
        <taxon>Hymenoptera</taxon>
        <taxon>Apocrita</taxon>
        <taxon>Aculeata</taxon>
        <taxon>Formicoidea</taxon>
        <taxon>Formicidae</taxon>
        <taxon>Myrmicinae</taxon>
        <taxon>Acromyrmex</taxon>
    </lineage>
</organism>